<name>G5HEW7_9FIRM</name>
<proteinExistence type="predicted"/>
<dbReference type="PATRIC" id="fig|742733.3.peg.994"/>
<dbReference type="HOGENOM" id="CLU_1583648_0_0_9"/>
<dbReference type="EMBL" id="ADLJ01000007">
    <property type="protein sequence ID" value="EHF00076.1"/>
    <property type="molecule type" value="Genomic_DNA"/>
</dbReference>
<dbReference type="RefSeq" id="WP_007859771.1">
    <property type="nucleotide sequence ID" value="NZ_JH376420.1"/>
</dbReference>
<sequence>MDWKQFLANMQGNEILRKIIPLEQGMLYPAFSLINGELCVHFLYHRLRVRENGLEIWKPQYEAVVLYPQGRVIRVQNLTFHPQFCDKDYHTPQLLLPKSPEEKIRYQKASKRYEEALALMLKEAGAPAGEHRDQRLRDEIKQYYMALRELLLPDQYDTYCRLTGIKDQ</sequence>
<reference evidence="1 2" key="1">
    <citation type="submission" date="2011-08" db="EMBL/GenBank/DDBJ databases">
        <title>The Genome Sequence of Clostridium citroniae WAL-17108.</title>
        <authorList>
            <consortium name="The Broad Institute Genome Sequencing Platform"/>
            <person name="Earl A."/>
            <person name="Ward D."/>
            <person name="Feldgarden M."/>
            <person name="Gevers D."/>
            <person name="Finegold S.M."/>
            <person name="Summanen P.H."/>
            <person name="Molitoris D.R."/>
            <person name="Vaisanen M.L."/>
            <person name="Daigneault M."/>
            <person name="Allen-Vercoe E."/>
            <person name="Young S.K."/>
            <person name="Zeng Q."/>
            <person name="Gargeya S."/>
            <person name="Fitzgerald M."/>
            <person name="Haas B."/>
            <person name="Abouelleil A."/>
            <person name="Alvarado L."/>
            <person name="Arachchi H.M."/>
            <person name="Berlin A."/>
            <person name="Brown A."/>
            <person name="Chapman S.B."/>
            <person name="Chen Z."/>
            <person name="Dunbar C."/>
            <person name="Freedman E."/>
            <person name="Gearin G."/>
            <person name="Gellesch M."/>
            <person name="Goldberg J."/>
            <person name="Griggs A."/>
            <person name="Gujja S."/>
            <person name="Heiman D."/>
            <person name="Howarth C."/>
            <person name="Larson L."/>
            <person name="Lui A."/>
            <person name="MacDonald P.J.P."/>
            <person name="Montmayeur A."/>
            <person name="Murphy C."/>
            <person name="Neiman D."/>
            <person name="Pearson M."/>
            <person name="Priest M."/>
            <person name="Roberts A."/>
            <person name="Saif S."/>
            <person name="Shea T."/>
            <person name="Shenoy N."/>
            <person name="Sisk P."/>
            <person name="Stolte C."/>
            <person name="Sykes S."/>
            <person name="Wortman J."/>
            <person name="Nusbaum C."/>
            <person name="Birren B."/>
        </authorList>
    </citation>
    <scope>NUCLEOTIDE SEQUENCE [LARGE SCALE GENOMIC DNA]</scope>
    <source>
        <strain evidence="1 2">WAL-17108</strain>
    </source>
</reference>
<dbReference type="Proteomes" id="UP000003763">
    <property type="component" value="Unassembled WGS sequence"/>
</dbReference>
<protein>
    <submittedName>
        <fullName evidence="1">Uncharacterized protein</fullName>
    </submittedName>
</protein>
<gene>
    <name evidence="1" type="ORF">HMPREF9469_00990</name>
</gene>
<evidence type="ECO:0000313" key="2">
    <source>
        <dbReference type="Proteomes" id="UP000003763"/>
    </source>
</evidence>
<evidence type="ECO:0000313" key="1">
    <source>
        <dbReference type="EMBL" id="EHF00076.1"/>
    </source>
</evidence>
<organism evidence="1 2">
    <name type="scientific">[Clostridium] citroniae WAL-17108</name>
    <dbReference type="NCBI Taxonomy" id="742733"/>
    <lineage>
        <taxon>Bacteria</taxon>
        <taxon>Bacillati</taxon>
        <taxon>Bacillota</taxon>
        <taxon>Clostridia</taxon>
        <taxon>Lachnospirales</taxon>
        <taxon>Lachnospiraceae</taxon>
        <taxon>Enterocloster</taxon>
    </lineage>
</organism>
<dbReference type="AlphaFoldDB" id="G5HEW7"/>
<comment type="caution">
    <text evidence="1">The sequence shown here is derived from an EMBL/GenBank/DDBJ whole genome shotgun (WGS) entry which is preliminary data.</text>
</comment>
<accession>G5HEW7</accession>